<dbReference type="InterPro" id="IPR051911">
    <property type="entry name" value="SDR_oxidoreductase"/>
</dbReference>
<dbReference type="EMBL" id="SPNW01000020">
    <property type="protein sequence ID" value="TIA90321.1"/>
    <property type="molecule type" value="Genomic_DNA"/>
</dbReference>
<dbReference type="Gene3D" id="3.40.50.720">
    <property type="entry name" value="NAD(P)-binding Rossmann-like Domain"/>
    <property type="match status" value="1"/>
</dbReference>
<gene>
    <name evidence="3" type="ORF">E3P99_01655</name>
</gene>
<evidence type="ECO:0000313" key="3">
    <source>
        <dbReference type="EMBL" id="TIA90321.1"/>
    </source>
</evidence>
<evidence type="ECO:0000256" key="1">
    <source>
        <dbReference type="ARBA" id="ARBA00006484"/>
    </source>
</evidence>
<evidence type="ECO:0000313" key="4">
    <source>
        <dbReference type="Proteomes" id="UP000310189"/>
    </source>
</evidence>
<reference evidence="3 4" key="1">
    <citation type="submission" date="2019-03" db="EMBL/GenBank/DDBJ databases">
        <title>Sequencing 23 genomes of Wallemia ichthyophaga.</title>
        <authorList>
            <person name="Gostincar C."/>
        </authorList>
    </citation>
    <scope>NUCLEOTIDE SEQUENCE [LARGE SCALE GENOMIC DNA]</scope>
    <source>
        <strain evidence="3 4">EXF-5753</strain>
    </source>
</reference>
<dbReference type="OrthoDB" id="1274115at2759"/>
<dbReference type="PANTHER" id="PTHR43976:SF16">
    <property type="entry name" value="SHORT-CHAIN DEHYDROGENASE_REDUCTASE FAMILY PROTEIN"/>
    <property type="match status" value="1"/>
</dbReference>
<keyword evidence="4" id="KW-1185">Reference proteome</keyword>
<dbReference type="Proteomes" id="UP000310189">
    <property type="component" value="Unassembled WGS sequence"/>
</dbReference>
<dbReference type="InterPro" id="IPR036291">
    <property type="entry name" value="NAD(P)-bd_dom_sf"/>
</dbReference>
<name>A0A4T0FPE6_9BASI</name>
<evidence type="ECO:0000256" key="2">
    <source>
        <dbReference type="ARBA" id="ARBA00023002"/>
    </source>
</evidence>
<proteinExistence type="inferred from homology"/>
<dbReference type="Pfam" id="PF00106">
    <property type="entry name" value="adh_short"/>
    <property type="match status" value="1"/>
</dbReference>
<dbReference type="SUPFAM" id="SSF51735">
    <property type="entry name" value="NAD(P)-binding Rossmann-fold domains"/>
    <property type="match status" value="1"/>
</dbReference>
<dbReference type="InterPro" id="IPR002347">
    <property type="entry name" value="SDR_fam"/>
</dbReference>
<accession>A0A4T0FPE6</accession>
<dbReference type="AlphaFoldDB" id="A0A4T0FPE6"/>
<keyword evidence="2" id="KW-0560">Oxidoreductase</keyword>
<organism evidence="3 4">
    <name type="scientific">Wallemia hederae</name>
    <dbReference type="NCBI Taxonomy" id="1540922"/>
    <lineage>
        <taxon>Eukaryota</taxon>
        <taxon>Fungi</taxon>
        <taxon>Dikarya</taxon>
        <taxon>Basidiomycota</taxon>
        <taxon>Wallemiomycotina</taxon>
        <taxon>Wallemiomycetes</taxon>
        <taxon>Wallemiales</taxon>
        <taxon>Wallemiaceae</taxon>
        <taxon>Wallemia</taxon>
    </lineage>
</organism>
<dbReference type="GO" id="GO:0016491">
    <property type="term" value="F:oxidoreductase activity"/>
    <property type="evidence" value="ECO:0007669"/>
    <property type="project" value="UniProtKB-KW"/>
</dbReference>
<comment type="similarity">
    <text evidence="1">Belongs to the short-chain dehydrogenases/reductases (SDR) family.</text>
</comment>
<dbReference type="CDD" id="cd05374">
    <property type="entry name" value="17beta-HSD-like_SDR_c"/>
    <property type="match status" value="1"/>
</dbReference>
<dbReference type="PANTHER" id="PTHR43976">
    <property type="entry name" value="SHORT CHAIN DEHYDROGENASE"/>
    <property type="match status" value="1"/>
</dbReference>
<protein>
    <submittedName>
        <fullName evidence="3">Uncharacterized protein</fullName>
    </submittedName>
</protein>
<sequence length="291" mass="32095">MTLPNVFFITGTSSGFGRVLVEQLSAQGQNVIATARNLDKIKDFDDLPNVTILQLDVSDSEEEIGHVVDQALGIHGYVTHIINNAGYGLSGCVEEPSIDQAKRQFDVNYWGAVSVTRKFLPHLRTRTEGDKCIAAVSSAFAFQTQLATSYYCATKAAMEMTFEALKMETQHLGIKVLLIEPGAFRTNILHQDTNIHMPKHSIADYSPITDNVNKMYKELDGQQVGDTGLGCKRMIELMNMTGEAKEISKGEMPVRVALGPDAVDMITKKGNELVENCNKWADFSKSTDRKA</sequence>
<dbReference type="PRINTS" id="PR00081">
    <property type="entry name" value="GDHRDH"/>
</dbReference>
<comment type="caution">
    <text evidence="3">The sequence shown here is derived from an EMBL/GenBank/DDBJ whole genome shotgun (WGS) entry which is preliminary data.</text>
</comment>